<name>A0AAN6RL98_9PLEO</name>
<sequence length="112" mass="12445">MLLTSLLAIGVTVAASPYPQMSFGDLLQPNEPCVPLNSGIINNRAYKRIITTCIEQPKLDFSQLLPWTLCTIVKDEYGAATRSCDLDDNHGRLEDVCIKNGCMDQTPESWQQ</sequence>
<proteinExistence type="predicted"/>
<reference evidence="1 2" key="1">
    <citation type="submission" date="2021-02" db="EMBL/GenBank/DDBJ databases">
        <title>Genome assembly of Pseudopithomyces chartarum.</title>
        <authorList>
            <person name="Jauregui R."/>
            <person name="Singh J."/>
            <person name="Voisey C."/>
        </authorList>
    </citation>
    <scope>NUCLEOTIDE SEQUENCE [LARGE SCALE GENOMIC DNA]</scope>
    <source>
        <strain evidence="1 2">AGR01</strain>
    </source>
</reference>
<accession>A0AAN6RL98</accession>
<protein>
    <submittedName>
        <fullName evidence="1">Uncharacterized protein</fullName>
    </submittedName>
</protein>
<organism evidence="1 2">
    <name type="scientific">Pseudopithomyces chartarum</name>
    <dbReference type="NCBI Taxonomy" id="1892770"/>
    <lineage>
        <taxon>Eukaryota</taxon>
        <taxon>Fungi</taxon>
        <taxon>Dikarya</taxon>
        <taxon>Ascomycota</taxon>
        <taxon>Pezizomycotina</taxon>
        <taxon>Dothideomycetes</taxon>
        <taxon>Pleosporomycetidae</taxon>
        <taxon>Pleosporales</taxon>
        <taxon>Massarineae</taxon>
        <taxon>Didymosphaeriaceae</taxon>
        <taxon>Pseudopithomyces</taxon>
    </lineage>
</organism>
<comment type="caution">
    <text evidence="1">The sequence shown here is derived from an EMBL/GenBank/DDBJ whole genome shotgun (WGS) entry which is preliminary data.</text>
</comment>
<evidence type="ECO:0000313" key="1">
    <source>
        <dbReference type="EMBL" id="KAK3216563.1"/>
    </source>
</evidence>
<dbReference type="AlphaFoldDB" id="A0AAN6RL98"/>
<gene>
    <name evidence="1" type="ORF">GRF29_1g174931</name>
</gene>
<dbReference type="EMBL" id="WVTA01000001">
    <property type="protein sequence ID" value="KAK3216563.1"/>
    <property type="molecule type" value="Genomic_DNA"/>
</dbReference>
<keyword evidence="2" id="KW-1185">Reference proteome</keyword>
<evidence type="ECO:0000313" key="2">
    <source>
        <dbReference type="Proteomes" id="UP001280581"/>
    </source>
</evidence>
<dbReference type="Proteomes" id="UP001280581">
    <property type="component" value="Unassembled WGS sequence"/>
</dbReference>